<dbReference type="InterPro" id="IPR008271">
    <property type="entry name" value="Ser/Thr_kinase_AS"/>
</dbReference>
<dbReference type="PANTHER" id="PTHR43671:SF98">
    <property type="entry name" value="SERINE_THREONINE-PROTEIN KINASE NEK11"/>
    <property type="match status" value="1"/>
</dbReference>
<organism evidence="10 11">
    <name type="scientific">Leucothrix arctica</name>
    <dbReference type="NCBI Taxonomy" id="1481894"/>
    <lineage>
        <taxon>Bacteria</taxon>
        <taxon>Pseudomonadati</taxon>
        <taxon>Pseudomonadota</taxon>
        <taxon>Gammaproteobacteria</taxon>
        <taxon>Thiotrichales</taxon>
        <taxon>Thiotrichaceae</taxon>
        <taxon>Leucothrix</taxon>
    </lineage>
</organism>
<keyword evidence="6" id="KW-0067">ATP-binding</keyword>
<dbReference type="PANTHER" id="PTHR43671">
    <property type="entry name" value="SERINE/THREONINE-PROTEIN KINASE NEK"/>
    <property type="match status" value="1"/>
</dbReference>
<dbReference type="Gene3D" id="1.10.510.10">
    <property type="entry name" value="Transferase(Phosphotransferase) domain 1"/>
    <property type="match status" value="1"/>
</dbReference>
<gene>
    <name evidence="10" type="ORF">DKT75_18485</name>
</gene>
<name>A0A317C5L1_9GAMM</name>
<dbReference type="EC" id="2.7.11.1" evidence="1"/>
<evidence type="ECO:0000256" key="1">
    <source>
        <dbReference type="ARBA" id="ARBA00012513"/>
    </source>
</evidence>
<keyword evidence="11" id="KW-1185">Reference proteome</keyword>
<dbReference type="AlphaFoldDB" id="A0A317C5L1"/>
<evidence type="ECO:0000256" key="2">
    <source>
        <dbReference type="ARBA" id="ARBA00022527"/>
    </source>
</evidence>
<evidence type="ECO:0000313" key="10">
    <source>
        <dbReference type="EMBL" id="PWQ93607.1"/>
    </source>
</evidence>
<evidence type="ECO:0000256" key="8">
    <source>
        <dbReference type="ARBA" id="ARBA00048679"/>
    </source>
</evidence>
<dbReference type="PROSITE" id="PS00108">
    <property type="entry name" value="PROTEIN_KINASE_ST"/>
    <property type="match status" value="1"/>
</dbReference>
<keyword evidence="2" id="KW-0723">Serine/threonine-protein kinase</keyword>
<comment type="catalytic activity">
    <reaction evidence="7">
        <text>L-threonyl-[protein] + ATP = O-phospho-L-threonyl-[protein] + ADP + H(+)</text>
        <dbReference type="Rhea" id="RHEA:46608"/>
        <dbReference type="Rhea" id="RHEA-COMP:11060"/>
        <dbReference type="Rhea" id="RHEA-COMP:11605"/>
        <dbReference type="ChEBI" id="CHEBI:15378"/>
        <dbReference type="ChEBI" id="CHEBI:30013"/>
        <dbReference type="ChEBI" id="CHEBI:30616"/>
        <dbReference type="ChEBI" id="CHEBI:61977"/>
        <dbReference type="ChEBI" id="CHEBI:456216"/>
        <dbReference type="EC" id="2.7.11.1"/>
    </reaction>
</comment>
<sequence length="260" mass="28828">MDDVLYKTSLGNIKAVNLTCELLMGVGSLHEKRYLHRDLKPANIYVGENYQAIIGDFGSIKLVPEGLESIPASSHAVLYRPPESVKTNSYGFQGDIYQSGIVLYQLLGGTLPYDEVSWLSGNELKEYNKLDKGADQSIFVDQCIMSKITKGKILDLTSLPVCVPDSLKRVIRKATHLNPDKRFPTASAFHVQLNNLKGEIPDWVIHENVLTLNAKTSYRVDTIKGVVVIKKRKGLGAWRKTNDISASNTAEAVLKINQKA</sequence>
<dbReference type="GO" id="GO:0004674">
    <property type="term" value="F:protein serine/threonine kinase activity"/>
    <property type="evidence" value="ECO:0007669"/>
    <property type="project" value="UniProtKB-KW"/>
</dbReference>
<dbReference type="InterPro" id="IPR050660">
    <property type="entry name" value="NEK_Ser/Thr_kinase"/>
</dbReference>
<reference evidence="10 11" key="1">
    <citation type="submission" date="2018-05" db="EMBL/GenBank/DDBJ databases">
        <title>Leucothrix arctica sp. nov., isolated from Arctic seawater.</title>
        <authorList>
            <person name="Choi A."/>
            <person name="Baek K."/>
        </authorList>
    </citation>
    <scope>NUCLEOTIDE SEQUENCE [LARGE SCALE GENOMIC DNA]</scope>
    <source>
        <strain evidence="10 11">IMCC9719</strain>
    </source>
</reference>
<dbReference type="GO" id="GO:0005524">
    <property type="term" value="F:ATP binding"/>
    <property type="evidence" value="ECO:0007669"/>
    <property type="project" value="UniProtKB-KW"/>
</dbReference>
<dbReference type="PROSITE" id="PS50011">
    <property type="entry name" value="PROTEIN_KINASE_DOM"/>
    <property type="match status" value="1"/>
</dbReference>
<dbReference type="SMART" id="SM00220">
    <property type="entry name" value="S_TKc"/>
    <property type="match status" value="1"/>
</dbReference>
<dbReference type="EMBL" id="QGKL01000042">
    <property type="protein sequence ID" value="PWQ93607.1"/>
    <property type="molecule type" value="Genomic_DNA"/>
</dbReference>
<keyword evidence="5" id="KW-0418">Kinase</keyword>
<evidence type="ECO:0000313" key="11">
    <source>
        <dbReference type="Proteomes" id="UP000245506"/>
    </source>
</evidence>
<dbReference type="InterPro" id="IPR011009">
    <property type="entry name" value="Kinase-like_dom_sf"/>
</dbReference>
<keyword evidence="3" id="KW-0808">Transferase</keyword>
<dbReference type="RefSeq" id="WP_109825573.1">
    <property type="nucleotide sequence ID" value="NZ_QGKL01000042.1"/>
</dbReference>
<evidence type="ECO:0000256" key="5">
    <source>
        <dbReference type="ARBA" id="ARBA00022777"/>
    </source>
</evidence>
<evidence type="ECO:0000259" key="9">
    <source>
        <dbReference type="PROSITE" id="PS50011"/>
    </source>
</evidence>
<keyword evidence="4" id="KW-0547">Nucleotide-binding</keyword>
<dbReference type="SUPFAM" id="SSF56112">
    <property type="entry name" value="Protein kinase-like (PK-like)"/>
    <property type="match status" value="1"/>
</dbReference>
<evidence type="ECO:0000256" key="3">
    <source>
        <dbReference type="ARBA" id="ARBA00022679"/>
    </source>
</evidence>
<evidence type="ECO:0000256" key="6">
    <source>
        <dbReference type="ARBA" id="ARBA00022840"/>
    </source>
</evidence>
<dbReference type="OrthoDB" id="9816047at2"/>
<comment type="caution">
    <text evidence="10">The sequence shown here is derived from an EMBL/GenBank/DDBJ whole genome shotgun (WGS) entry which is preliminary data.</text>
</comment>
<accession>A0A317C5L1</accession>
<proteinExistence type="predicted"/>
<dbReference type="Pfam" id="PF00069">
    <property type="entry name" value="Pkinase"/>
    <property type="match status" value="1"/>
</dbReference>
<dbReference type="Proteomes" id="UP000245506">
    <property type="component" value="Unassembled WGS sequence"/>
</dbReference>
<feature type="domain" description="Protein kinase" evidence="9">
    <location>
        <begin position="1"/>
        <end position="193"/>
    </location>
</feature>
<evidence type="ECO:0000256" key="7">
    <source>
        <dbReference type="ARBA" id="ARBA00047899"/>
    </source>
</evidence>
<comment type="catalytic activity">
    <reaction evidence="8">
        <text>L-seryl-[protein] + ATP = O-phospho-L-seryl-[protein] + ADP + H(+)</text>
        <dbReference type="Rhea" id="RHEA:17989"/>
        <dbReference type="Rhea" id="RHEA-COMP:9863"/>
        <dbReference type="Rhea" id="RHEA-COMP:11604"/>
        <dbReference type="ChEBI" id="CHEBI:15378"/>
        <dbReference type="ChEBI" id="CHEBI:29999"/>
        <dbReference type="ChEBI" id="CHEBI:30616"/>
        <dbReference type="ChEBI" id="CHEBI:83421"/>
        <dbReference type="ChEBI" id="CHEBI:456216"/>
        <dbReference type="EC" id="2.7.11.1"/>
    </reaction>
</comment>
<dbReference type="InterPro" id="IPR000719">
    <property type="entry name" value="Prot_kinase_dom"/>
</dbReference>
<evidence type="ECO:0000256" key="4">
    <source>
        <dbReference type="ARBA" id="ARBA00022741"/>
    </source>
</evidence>
<protein>
    <recommendedName>
        <fullName evidence="1">non-specific serine/threonine protein kinase</fullName>
        <ecNumber evidence="1">2.7.11.1</ecNumber>
    </recommendedName>
</protein>